<evidence type="ECO:0000313" key="1">
    <source>
        <dbReference type="EMBL" id="MYM87282.1"/>
    </source>
</evidence>
<dbReference type="Proteomes" id="UP000470302">
    <property type="component" value="Unassembled WGS sequence"/>
</dbReference>
<comment type="caution">
    <text evidence="1">The sequence shown here is derived from an EMBL/GenBank/DDBJ whole genome shotgun (WGS) entry which is preliminary data.</text>
</comment>
<gene>
    <name evidence="1" type="ORF">GTP91_08810</name>
</gene>
<reference evidence="1 2" key="1">
    <citation type="submission" date="2020-01" db="EMBL/GenBank/DDBJ databases">
        <title>Novel species isolated from a subtropical stream in China.</title>
        <authorList>
            <person name="Lu H."/>
        </authorList>
    </citation>
    <scope>NUCLEOTIDE SEQUENCE [LARGE SCALE GENOMIC DNA]</scope>
    <source>
        <strain evidence="1 2">FT82W</strain>
    </source>
</reference>
<evidence type="ECO:0000313" key="2">
    <source>
        <dbReference type="Proteomes" id="UP000470302"/>
    </source>
</evidence>
<organism evidence="1 2">
    <name type="scientific">Duganella vulcania</name>
    <dbReference type="NCBI Taxonomy" id="2692166"/>
    <lineage>
        <taxon>Bacteria</taxon>
        <taxon>Pseudomonadati</taxon>
        <taxon>Pseudomonadota</taxon>
        <taxon>Betaproteobacteria</taxon>
        <taxon>Burkholderiales</taxon>
        <taxon>Oxalobacteraceae</taxon>
        <taxon>Telluria group</taxon>
        <taxon>Duganella</taxon>
    </lineage>
</organism>
<proteinExistence type="predicted"/>
<dbReference type="AlphaFoldDB" id="A0A845G1E7"/>
<protein>
    <submittedName>
        <fullName evidence="1">Uncharacterized protein</fullName>
    </submittedName>
</protein>
<accession>A0A845G1E7</accession>
<name>A0A845G1E7_9BURK</name>
<dbReference type="RefSeq" id="WP_161096442.1">
    <property type="nucleotide sequence ID" value="NZ_WWCW01000020.1"/>
</dbReference>
<dbReference type="EMBL" id="WWCW01000020">
    <property type="protein sequence ID" value="MYM87282.1"/>
    <property type="molecule type" value="Genomic_DNA"/>
</dbReference>
<sequence length="79" mass="9054">MRSDQCTHKQWWPDCDDLIKSKLNIEPTNNHRLKDLVIQAARGPVTVFILPDMLVSLYATKEGSTVMRTAYRGKLPRAN</sequence>